<accession>A0AAV8AH42</accession>
<dbReference type="Pfam" id="PF00622">
    <property type="entry name" value="SPRY"/>
    <property type="match status" value="1"/>
</dbReference>
<keyword evidence="1" id="KW-0175">Coiled coil</keyword>
<evidence type="ECO:0000256" key="1">
    <source>
        <dbReference type="SAM" id="Coils"/>
    </source>
</evidence>
<feature type="domain" description="B30.2/SPRY" evidence="2">
    <location>
        <begin position="195"/>
        <end position="386"/>
    </location>
</feature>
<organism evidence="3 4">
    <name type="scientific">Anaeramoeba flamelloides</name>
    <dbReference type="NCBI Taxonomy" id="1746091"/>
    <lineage>
        <taxon>Eukaryota</taxon>
        <taxon>Metamonada</taxon>
        <taxon>Anaeramoebidae</taxon>
        <taxon>Anaeramoeba</taxon>
    </lineage>
</organism>
<dbReference type="InterPro" id="IPR043136">
    <property type="entry name" value="B30.2/SPRY_sf"/>
</dbReference>
<sequence>MTSFVMPTMTQIQKELQNGFFELDSKEFFLQVSLLANNSTQFTLTNTQDLSNYTFLSTTKYEANQIGSIYEIPFEYLKITKDQTKEIIFFSFANDKGKFQEATVEESTKLKIKVFKLRKKNQDLKQKLNETKNKMKDKRINEEEEEEEEEEEIDYNFYSNIQNEHRKLFQMNGNLKIKVKELKNQLKVLFQEMVLTEQMKDQTNSENNLQQEQQTQVESEWGDYPLYFTDTWKNTFPRTFSVKYQNKVCTRITKNIPKQTTLRASQTMSGRKLFYCLVQVVQKNMGNGSNIGIVPVNTHDYAYKDGWVIDLKGGTCGLDGDWSKDTYASQINTGDIVGIYLDLVDGRIAFSINGKNLGWRFFGIDVEGKYQIAVDVWNIGESFKIL</sequence>
<dbReference type="AlphaFoldDB" id="A0AAV8AH42"/>
<dbReference type="Gene3D" id="2.60.120.920">
    <property type="match status" value="1"/>
</dbReference>
<dbReference type="EMBL" id="JANTQA010000008">
    <property type="protein sequence ID" value="KAJ3452306.1"/>
    <property type="molecule type" value="Genomic_DNA"/>
</dbReference>
<evidence type="ECO:0000313" key="3">
    <source>
        <dbReference type="EMBL" id="KAJ3452306.1"/>
    </source>
</evidence>
<dbReference type="PROSITE" id="PS50188">
    <property type="entry name" value="B302_SPRY"/>
    <property type="match status" value="1"/>
</dbReference>
<name>A0AAV8AH42_9EUKA</name>
<dbReference type="InterPro" id="IPR003877">
    <property type="entry name" value="SPRY_dom"/>
</dbReference>
<protein>
    <submittedName>
        <fullName evidence="3">Twenty one u-RNA (21u-RNA) biogenesis fouled up</fullName>
    </submittedName>
</protein>
<evidence type="ECO:0000313" key="4">
    <source>
        <dbReference type="Proteomes" id="UP001146793"/>
    </source>
</evidence>
<feature type="coiled-coil region" evidence="1">
    <location>
        <begin position="114"/>
        <end position="199"/>
    </location>
</feature>
<dbReference type="InterPro" id="IPR001870">
    <property type="entry name" value="B30.2/SPRY"/>
</dbReference>
<dbReference type="SUPFAM" id="SSF49899">
    <property type="entry name" value="Concanavalin A-like lectins/glucanases"/>
    <property type="match status" value="1"/>
</dbReference>
<gene>
    <name evidence="3" type="ORF">M0812_04071</name>
</gene>
<proteinExistence type="predicted"/>
<dbReference type="Proteomes" id="UP001146793">
    <property type="component" value="Unassembled WGS sequence"/>
</dbReference>
<evidence type="ECO:0000259" key="2">
    <source>
        <dbReference type="PROSITE" id="PS50188"/>
    </source>
</evidence>
<reference evidence="3" key="1">
    <citation type="submission" date="2022-08" db="EMBL/GenBank/DDBJ databases">
        <title>Novel sulphate-reducing endosymbionts in the free-living metamonad Anaeramoeba.</title>
        <authorList>
            <person name="Jerlstrom-Hultqvist J."/>
            <person name="Cepicka I."/>
            <person name="Gallot-Lavallee L."/>
            <person name="Salas-Leiva D."/>
            <person name="Curtis B.A."/>
            <person name="Zahonova K."/>
            <person name="Pipaliya S."/>
            <person name="Dacks J."/>
            <person name="Roger A.J."/>
        </authorList>
    </citation>
    <scope>NUCLEOTIDE SEQUENCE</scope>
    <source>
        <strain evidence="3">Busselton2</strain>
    </source>
</reference>
<dbReference type="InterPro" id="IPR013320">
    <property type="entry name" value="ConA-like_dom_sf"/>
</dbReference>
<comment type="caution">
    <text evidence="3">The sequence shown here is derived from an EMBL/GenBank/DDBJ whole genome shotgun (WGS) entry which is preliminary data.</text>
</comment>
<dbReference type="CDD" id="cd11709">
    <property type="entry name" value="SPRY"/>
    <property type="match status" value="1"/>
</dbReference>